<dbReference type="Proteomes" id="UP000235388">
    <property type="component" value="Unassembled WGS sequence"/>
</dbReference>
<comment type="caution">
    <text evidence="2">The sequence shown here is derived from an EMBL/GenBank/DDBJ whole genome shotgun (WGS) entry which is preliminary data.</text>
</comment>
<evidence type="ECO:0000313" key="3">
    <source>
        <dbReference type="Proteomes" id="UP000235388"/>
    </source>
</evidence>
<dbReference type="EMBL" id="PGCJ01000175">
    <property type="protein sequence ID" value="PLW40943.1"/>
    <property type="molecule type" value="Genomic_DNA"/>
</dbReference>
<feature type="region of interest" description="Disordered" evidence="1">
    <location>
        <begin position="1"/>
        <end position="21"/>
    </location>
</feature>
<proteinExistence type="predicted"/>
<name>A0A2N5UT68_9BASI</name>
<protein>
    <submittedName>
        <fullName evidence="2">Uncharacterized protein</fullName>
    </submittedName>
</protein>
<feature type="region of interest" description="Disordered" evidence="1">
    <location>
        <begin position="68"/>
        <end position="88"/>
    </location>
</feature>
<accession>A0A2N5UT68</accession>
<gene>
    <name evidence="2" type="ORF">PCANC_13853</name>
</gene>
<reference evidence="2 3" key="1">
    <citation type="submission" date="2017-11" db="EMBL/GenBank/DDBJ databases">
        <title>De novo assembly and phasing of dikaryotic genomes from two isolates of Puccinia coronata f. sp. avenae, the causal agent of oat crown rust.</title>
        <authorList>
            <person name="Miller M.E."/>
            <person name="Zhang Y."/>
            <person name="Omidvar V."/>
            <person name="Sperschneider J."/>
            <person name="Schwessinger B."/>
            <person name="Raley C."/>
            <person name="Palmer J.M."/>
            <person name="Garnica D."/>
            <person name="Upadhyaya N."/>
            <person name="Rathjen J."/>
            <person name="Taylor J.M."/>
            <person name="Park R.F."/>
            <person name="Dodds P.N."/>
            <person name="Hirsch C.D."/>
            <person name="Kianian S.F."/>
            <person name="Figueroa M."/>
        </authorList>
    </citation>
    <scope>NUCLEOTIDE SEQUENCE [LARGE SCALE GENOMIC DNA]</scope>
    <source>
        <strain evidence="2">12NC29</strain>
    </source>
</reference>
<dbReference type="AlphaFoldDB" id="A0A2N5UT68"/>
<feature type="compositionally biased region" description="Polar residues" evidence="1">
    <location>
        <begin position="71"/>
        <end position="88"/>
    </location>
</feature>
<evidence type="ECO:0000256" key="1">
    <source>
        <dbReference type="SAM" id="MobiDB-lite"/>
    </source>
</evidence>
<sequence length="110" mass="11478">MSKIRIRGAGSEPYSPATTATNQATPCRRYLLPPAKLPPLTCCHRPSYPPTAAICCNQPSCHPPPLPAATGQATPASTTSCHRPSYPPLSTDQATPLLLLAATTAAACRL</sequence>
<organism evidence="2 3">
    <name type="scientific">Puccinia coronata f. sp. avenae</name>
    <dbReference type="NCBI Taxonomy" id="200324"/>
    <lineage>
        <taxon>Eukaryota</taxon>
        <taxon>Fungi</taxon>
        <taxon>Dikarya</taxon>
        <taxon>Basidiomycota</taxon>
        <taxon>Pucciniomycotina</taxon>
        <taxon>Pucciniomycetes</taxon>
        <taxon>Pucciniales</taxon>
        <taxon>Pucciniaceae</taxon>
        <taxon>Puccinia</taxon>
    </lineage>
</organism>
<evidence type="ECO:0000313" key="2">
    <source>
        <dbReference type="EMBL" id="PLW40943.1"/>
    </source>
</evidence>
<keyword evidence="3" id="KW-1185">Reference proteome</keyword>